<dbReference type="AlphaFoldDB" id="A0A7J5U3Q5"/>
<keyword evidence="4" id="KW-1185">Reference proteome</keyword>
<accession>A0A7J5U3Q5</accession>
<dbReference type="RefSeq" id="WP_152121814.1">
    <property type="nucleotide sequence ID" value="NZ_WELI01000001.1"/>
</dbReference>
<name>A0A7J5U3Q5_9BACT</name>
<keyword evidence="2" id="KW-0732">Signal</keyword>
<protein>
    <submittedName>
        <fullName evidence="3">Transporter</fullName>
    </submittedName>
</protein>
<comment type="caution">
    <text evidence="3">The sequence shown here is derived from an EMBL/GenBank/DDBJ whole genome shotgun (WGS) entry which is preliminary data.</text>
</comment>
<evidence type="ECO:0000256" key="1">
    <source>
        <dbReference type="ARBA" id="ARBA00009820"/>
    </source>
</evidence>
<dbReference type="InterPro" id="IPR011042">
    <property type="entry name" value="6-blade_b-propeller_TolB-like"/>
</dbReference>
<reference evidence="3 4" key="1">
    <citation type="submission" date="2019-10" db="EMBL/GenBank/DDBJ databases">
        <title>Rudanella paleaurantiibacter sp. nov., isolated from sludge.</title>
        <authorList>
            <person name="Xu S.Q."/>
        </authorList>
    </citation>
    <scope>NUCLEOTIDE SEQUENCE [LARGE SCALE GENOMIC DNA]</scope>
    <source>
        <strain evidence="3 4">HX-22-17</strain>
    </source>
</reference>
<evidence type="ECO:0000313" key="3">
    <source>
        <dbReference type="EMBL" id="KAB7732479.1"/>
    </source>
</evidence>
<dbReference type="EMBL" id="WELI01000001">
    <property type="protein sequence ID" value="KAB7732479.1"/>
    <property type="molecule type" value="Genomic_DNA"/>
</dbReference>
<proteinExistence type="inferred from homology"/>
<dbReference type="Gene3D" id="2.120.10.30">
    <property type="entry name" value="TolB, C-terminal domain"/>
    <property type="match status" value="1"/>
</dbReference>
<evidence type="ECO:0000256" key="2">
    <source>
        <dbReference type="SAM" id="SignalP"/>
    </source>
</evidence>
<dbReference type="PANTHER" id="PTHR36842:SF1">
    <property type="entry name" value="PROTEIN TOLB"/>
    <property type="match status" value="1"/>
</dbReference>
<dbReference type="PANTHER" id="PTHR36842">
    <property type="entry name" value="PROTEIN TOLB HOMOLOG"/>
    <property type="match status" value="1"/>
</dbReference>
<sequence>MNRTLALSLCITALALTQSVRAQRLTSQLETYDLATGQRSVIHRDTVRFEAPNWTNDGRFLIINQGGKLYRVTLKTGRKEVINTDFATACNNDHGLTPDGKTIIISHNDKRVTSGANSRVFTLPVAGGVPRLITEQAPSYWHGVSPDGKTLAYVGERTGTDGKRDYDIYTMPITGGTTETRLTTEPGLDDGPDYSPDGRYIYFNSIRSGRMQIWRMNADGSAPTQLTNDAYANWFPHPSPNGRYIVFISYVEDQGSAHPADKDVMLRLMDLQSGALRELARFRGGQGTINVPSWSPDSKKFAFVSY</sequence>
<dbReference type="InterPro" id="IPR011659">
    <property type="entry name" value="WD40"/>
</dbReference>
<comment type="similarity">
    <text evidence="1">Belongs to the TolB family.</text>
</comment>
<feature type="signal peptide" evidence="2">
    <location>
        <begin position="1"/>
        <end position="22"/>
    </location>
</feature>
<dbReference type="SUPFAM" id="SSF82171">
    <property type="entry name" value="DPP6 N-terminal domain-like"/>
    <property type="match status" value="1"/>
</dbReference>
<organism evidence="3 4">
    <name type="scientific">Rudanella paleaurantiibacter</name>
    <dbReference type="NCBI Taxonomy" id="2614655"/>
    <lineage>
        <taxon>Bacteria</taxon>
        <taxon>Pseudomonadati</taxon>
        <taxon>Bacteroidota</taxon>
        <taxon>Cytophagia</taxon>
        <taxon>Cytophagales</taxon>
        <taxon>Cytophagaceae</taxon>
        <taxon>Rudanella</taxon>
    </lineage>
</organism>
<gene>
    <name evidence="3" type="ORF">F5984_00515</name>
</gene>
<dbReference type="Proteomes" id="UP000488299">
    <property type="component" value="Unassembled WGS sequence"/>
</dbReference>
<dbReference type="Pfam" id="PF07676">
    <property type="entry name" value="PD40"/>
    <property type="match status" value="4"/>
</dbReference>
<evidence type="ECO:0000313" key="4">
    <source>
        <dbReference type="Proteomes" id="UP000488299"/>
    </source>
</evidence>
<feature type="chain" id="PRO_5029669763" evidence="2">
    <location>
        <begin position="23"/>
        <end position="306"/>
    </location>
</feature>